<reference evidence="1 2" key="1">
    <citation type="submission" date="2017-01" db="EMBL/GenBank/DDBJ databases">
        <title>Complete genome of Lacinutrix venerupis DOK2-8 isolated from seawater in Dokdo.</title>
        <authorList>
            <person name="Chi W.-J."/>
            <person name="Kim J.H."/>
        </authorList>
    </citation>
    <scope>NUCLEOTIDE SEQUENCE [LARGE SCALE GENOMIC DNA]</scope>
    <source>
        <strain evidence="1 2">DOK2-8</strain>
    </source>
</reference>
<name>A0AAC9LMW7_9FLAO</name>
<proteinExistence type="predicted"/>
<dbReference type="RefSeq" id="WP_076732399.1">
    <property type="nucleotide sequence ID" value="NZ_CP019352.1"/>
</dbReference>
<accession>A0AAC9LMW7</accession>
<dbReference type="Proteomes" id="UP000187506">
    <property type="component" value="Chromosome"/>
</dbReference>
<protein>
    <submittedName>
        <fullName evidence="1">Uncharacterized protein</fullName>
    </submittedName>
</protein>
<dbReference type="EMBL" id="CP019352">
    <property type="protein sequence ID" value="APX99772.1"/>
    <property type="molecule type" value="Genomic_DNA"/>
</dbReference>
<keyword evidence="2" id="KW-1185">Reference proteome</keyword>
<sequence length="105" mass="11446">MNNKTANLIDSIKNVASNILEKDIALVTGFSERQAEAISKQALIIKAGIATGEIEDDLIGFFLDGLKHMVTNFVNTLKGILKVVLEKVWNGIVTVLYEAIGIFNV</sequence>
<gene>
    <name evidence="1" type="ORF">BWR22_05425</name>
</gene>
<dbReference type="KEGG" id="lvn:BWR22_05425"/>
<dbReference type="AlphaFoldDB" id="A0AAC9LMW7"/>
<evidence type="ECO:0000313" key="2">
    <source>
        <dbReference type="Proteomes" id="UP000187506"/>
    </source>
</evidence>
<evidence type="ECO:0000313" key="1">
    <source>
        <dbReference type="EMBL" id="APX99772.1"/>
    </source>
</evidence>
<organism evidence="1 2">
    <name type="scientific">Lacinutrix venerupis</name>
    <dbReference type="NCBI Taxonomy" id="1486034"/>
    <lineage>
        <taxon>Bacteria</taxon>
        <taxon>Pseudomonadati</taxon>
        <taxon>Bacteroidota</taxon>
        <taxon>Flavobacteriia</taxon>
        <taxon>Flavobacteriales</taxon>
        <taxon>Flavobacteriaceae</taxon>
        <taxon>Lacinutrix</taxon>
    </lineage>
</organism>